<accession>A0A2N0VL66</accession>
<dbReference type="SUPFAM" id="SSF53474">
    <property type="entry name" value="alpha/beta-Hydrolases"/>
    <property type="match status" value="1"/>
</dbReference>
<dbReference type="PANTHER" id="PTHR42916">
    <property type="entry name" value="2-SUCCINYL-5-ENOLPYRUVYL-6-HYDROXY-3-CYCLOHEXENE-1-CARBOXYLATE SYNTHASE"/>
    <property type="match status" value="1"/>
</dbReference>
<keyword evidence="6" id="KW-1185">Reference proteome</keyword>
<evidence type="ECO:0000256" key="3">
    <source>
        <dbReference type="NCBIfam" id="TIGR03695"/>
    </source>
</evidence>
<dbReference type="AlphaFoldDB" id="A0A2N0VL66"/>
<dbReference type="EC" id="4.2.99.20" evidence="3"/>
<dbReference type="InterPro" id="IPR000073">
    <property type="entry name" value="AB_hydrolase_1"/>
</dbReference>
<comment type="caution">
    <text evidence="5">The sequence shown here is derived from an EMBL/GenBank/DDBJ whole genome shotgun (WGS) entry which is preliminary data.</text>
</comment>
<dbReference type="OrthoDB" id="9808398at2"/>
<dbReference type="Gene3D" id="3.40.50.1820">
    <property type="entry name" value="alpha/beta hydrolase"/>
    <property type="match status" value="1"/>
</dbReference>
<organism evidence="5 6">
    <name type="scientific">Rhodohalobacter barkolensis</name>
    <dbReference type="NCBI Taxonomy" id="2053187"/>
    <lineage>
        <taxon>Bacteria</taxon>
        <taxon>Pseudomonadati</taxon>
        <taxon>Balneolota</taxon>
        <taxon>Balneolia</taxon>
        <taxon>Balneolales</taxon>
        <taxon>Balneolaceae</taxon>
        <taxon>Rhodohalobacter</taxon>
    </lineage>
</organism>
<dbReference type="EMBL" id="PISP01000001">
    <property type="protein sequence ID" value="PKD44938.1"/>
    <property type="molecule type" value="Genomic_DNA"/>
</dbReference>
<evidence type="ECO:0000256" key="1">
    <source>
        <dbReference type="ARBA" id="ARBA00022428"/>
    </source>
</evidence>
<dbReference type="InterPro" id="IPR029058">
    <property type="entry name" value="AB_hydrolase_fold"/>
</dbReference>
<dbReference type="RefSeq" id="WP_101072226.1">
    <property type="nucleotide sequence ID" value="NZ_PISP01000001.1"/>
</dbReference>
<feature type="domain" description="AB hydrolase-1" evidence="4">
    <location>
        <begin position="22"/>
        <end position="251"/>
    </location>
</feature>
<dbReference type="GO" id="GO:0070205">
    <property type="term" value="F:2-succinyl-6-hydroxy-2,4-cyclohexadiene-1-carboxylate synthase activity"/>
    <property type="evidence" value="ECO:0007669"/>
    <property type="project" value="UniProtKB-UniRule"/>
</dbReference>
<keyword evidence="2" id="KW-0456">Lyase</keyword>
<dbReference type="NCBIfam" id="TIGR03695">
    <property type="entry name" value="menH_SHCHC"/>
    <property type="match status" value="1"/>
</dbReference>
<protein>
    <recommendedName>
        <fullName evidence="3">2-succinyl-6-hydroxy-2,4-cyclohexadiene-1-carboxylate synthase</fullName>
        <ecNumber evidence="3">4.2.99.20</ecNumber>
    </recommendedName>
</protein>
<evidence type="ECO:0000313" key="5">
    <source>
        <dbReference type="EMBL" id="PKD44938.1"/>
    </source>
</evidence>
<dbReference type="GO" id="GO:0009234">
    <property type="term" value="P:menaquinone biosynthetic process"/>
    <property type="evidence" value="ECO:0007669"/>
    <property type="project" value="UniProtKB-UniRule"/>
</dbReference>
<gene>
    <name evidence="5" type="primary">menH</name>
    <name evidence="5" type="ORF">CWD77_05620</name>
</gene>
<evidence type="ECO:0000313" key="6">
    <source>
        <dbReference type="Proteomes" id="UP000233398"/>
    </source>
</evidence>
<dbReference type="Proteomes" id="UP000233398">
    <property type="component" value="Unassembled WGS sequence"/>
</dbReference>
<name>A0A2N0VL66_9BACT</name>
<proteinExistence type="predicted"/>
<evidence type="ECO:0000259" key="4">
    <source>
        <dbReference type="Pfam" id="PF00561"/>
    </source>
</evidence>
<evidence type="ECO:0000256" key="2">
    <source>
        <dbReference type="ARBA" id="ARBA00023239"/>
    </source>
</evidence>
<dbReference type="PANTHER" id="PTHR42916:SF1">
    <property type="entry name" value="PROTEIN PHYLLO, CHLOROPLASTIC"/>
    <property type="match status" value="1"/>
</dbReference>
<dbReference type="Pfam" id="PF00561">
    <property type="entry name" value="Abhydrolase_1"/>
    <property type="match status" value="1"/>
</dbReference>
<dbReference type="InterPro" id="IPR022485">
    <property type="entry name" value="SHCHC_synthase_MenH"/>
</dbReference>
<reference evidence="5 6" key="1">
    <citation type="submission" date="2017-11" db="EMBL/GenBank/DDBJ databases">
        <title>Rhodohalobacter 15182 sp. nov., isolated from a salt lake.</title>
        <authorList>
            <person name="Han S."/>
        </authorList>
    </citation>
    <scope>NUCLEOTIDE SEQUENCE [LARGE SCALE GENOMIC DNA]</scope>
    <source>
        <strain evidence="5 6">15182</strain>
    </source>
</reference>
<sequence>MKLYADGIAYHLTIHQSEPSLPNLILFHGFMGSGKVFEPLVDRLKSFCNPITIDLAGHGNTETPANTELFHADRQVAQLKSILDRLSFDRLFAFGYSMGGRLLFQLITTFPELFDGAILESTHCGLSSDKEKKQRITVDELRAESILNNFDQFLKEWINLPLFKHTPDTARKAYQTIMENQKPECMAASLRGFGSGTMPTVCDKLQDVQFPLYLIAGEYDQKYVDRMASIAKLCNDSTFQIVEKAGHRIHTDQPDTWIQILKNFITQHYV</sequence>
<keyword evidence="1" id="KW-0474">Menaquinone biosynthesis</keyword>